<feature type="transmembrane region" description="Helical" evidence="11">
    <location>
        <begin position="881"/>
        <end position="899"/>
    </location>
</feature>
<organism evidence="13 14">
    <name type="scientific">Nocardia transvalensis</name>
    <dbReference type="NCBI Taxonomy" id="37333"/>
    <lineage>
        <taxon>Bacteria</taxon>
        <taxon>Bacillati</taxon>
        <taxon>Actinomycetota</taxon>
        <taxon>Actinomycetes</taxon>
        <taxon>Mycobacteriales</taxon>
        <taxon>Nocardiaceae</taxon>
        <taxon>Nocardia</taxon>
    </lineage>
</organism>
<accession>A0A7W9UN18</accession>
<dbReference type="Pfam" id="PF00689">
    <property type="entry name" value="Cation_ATPase_C"/>
    <property type="match status" value="1"/>
</dbReference>
<reference evidence="13 14" key="1">
    <citation type="submission" date="2020-08" db="EMBL/GenBank/DDBJ databases">
        <title>Sequencing the genomes of 1000 actinobacteria strains.</title>
        <authorList>
            <person name="Klenk H.-P."/>
        </authorList>
    </citation>
    <scope>NUCLEOTIDE SEQUENCE [LARGE SCALE GENOMIC DNA]</scope>
    <source>
        <strain evidence="13 14">DSM 43582</strain>
    </source>
</reference>
<keyword evidence="14" id="KW-1185">Reference proteome</keyword>
<sequence>MTRTQPAPGRAPALTTETMEIAWHAQDAAVVVSALTSDAGSGLSPGDAEERRRRYGTNEIAAEPEPSVWAIALTQLKDPMNLMLIAVVVISLIIGEIPTAIVVAVLVVFNVVLGTQQEVQARASVDALARMQTPQARVVRSGTLVQLDATELVPGDIVDVEAGDVVPADGRLLTSATLETQEAALTGESAPVPKDPETLVATDVPLGDRSNMLFQNTSVTRGTASMVVTETGMHTQMGRIASMLSAVTPSRSPLQRELGSLTKVLGAIAWTAVAITVVIGVIRGLDFTTLLLLGISVAVSAIPTGLPTFVQAMLAYGGRKLADAQAVVKSLADVETLGATSAINSDKTGTLTMNQMTVRSLYFHTRWYTVDGEGYSTMGKITQAAGGGVPDFTLLAYGLCLDSDATVSESGAVVGDPTEAALVVLAAKMGVDASLTRRTYPRVAEVPFDSAYKFMATFHHLEVDGTTRFLELVKGGPDVVLARCTSAFRPGRQPVPIDDVREELTAANRTMSEKGLRVLAFAVRRLDGQEEAARGNPMWFVDELTFVGMVGIIDPLRPEAVESVRVARDAGIDIRMITGDHAITASAIGAELGLAPGAIGGTELQTMTDDELAAALPNLHVFGRVTPQDKLRIVDILQRGGAVVAMTGDAVNDAAALKKADIGVAMGSGSEVTKQAGNMVLTDDNFGTLITAVRLGRNIYDKIVSYIRYQMGKLFSLVLLFLVASIFDINEGVALTPLMVLFQHFFITLFPVAVIMSDPPAPNLMSKPPRDPAVQIANRNSFVQWLAYGILQFGVTLAAMLLAPGDMSTTVANVPMTMAFVVLSLGSIFAGLVMRRDPESGLTPPVLKALQILSIPTIVTVCAVELGFLQELLMTTSLTGPQWLACLGWAVIVPVVVEAEKAVRRGLRRRSRPPEPMRVATAVEPRRSVVDQQRLYADGRSSR</sequence>
<dbReference type="InterPro" id="IPR059000">
    <property type="entry name" value="ATPase_P-type_domA"/>
</dbReference>
<evidence type="ECO:0000256" key="10">
    <source>
        <dbReference type="ARBA" id="ARBA00049360"/>
    </source>
</evidence>
<dbReference type="PRINTS" id="PR00120">
    <property type="entry name" value="HATPASE"/>
</dbReference>
<evidence type="ECO:0000256" key="11">
    <source>
        <dbReference type="SAM" id="Phobius"/>
    </source>
</evidence>
<feature type="domain" description="Cation-transporting P-type ATPase N-terminal" evidence="12">
    <location>
        <begin position="22"/>
        <end position="96"/>
    </location>
</feature>
<dbReference type="InterPro" id="IPR023299">
    <property type="entry name" value="ATPase_P-typ_cyto_dom_N"/>
</dbReference>
<keyword evidence="4" id="KW-0547">Nucleotide-binding</keyword>
<dbReference type="InterPro" id="IPR023214">
    <property type="entry name" value="HAD_sf"/>
</dbReference>
<proteinExistence type="predicted"/>
<name>A0A7W9UN18_9NOCA</name>
<dbReference type="SUPFAM" id="SSF56784">
    <property type="entry name" value="HAD-like"/>
    <property type="match status" value="1"/>
</dbReference>
<dbReference type="PROSITE" id="PS00154">
    <property type="entry name" value="ATPASE_E1_E2"/>
    <property type="match status" value="1"/>
</dbReference>
<dbReference type="PANTHER" id="PTHR24093">
    <property type="entry name" value="CATION TRANSPORTING ATPASE"/>
    <property type="match status" value="1"/>
</dbReference>
<feature type="transmembrane region" description="Helical" evidence="11">
    <location>
        <begin position="711"/>
        <end position="729"/>
    </location>
</feature>
<evidence type="ECO:0000256" key="2">
    <source>
        <dbReference type="ARBA" id="ARBA00022692"/>
    </source>
</evidence>
<evidence type="ECO:0000256" key="6">
    <source>
        <dbReference type="ARBA" id="ARBA00022842"/>
    </source>
</evidence>
<feature type="transmembrane region" description="Helical" evidence="11">
    <location>
        <begin position="846"/>
        <end position="869"/>
    </location>
</feature>
<evidence type="ECO:0000259" key="12">
    <source>
        <dbReference type="SMART" id="SM00831"/>
    </source>
</evidence>
<dbReference type="Proteomes" id="UP000540412">
    <property type="component" value="Unassembled WGS sequence"/>
</dbReference>
<dbReference type="Gene3D" id="1.20.1110.10">
    <property type="entry name" value="Calcium-transporting ATPase, transmembrane domain"/>
    <property type="match status" value="1"/>
</dbReference>
<feature type="transmembrane region" description="Helical" evidence="11">
    <location>
        <begin position="782"/>
        <end position="802"/>
    </location>
</feature>
<dbReference type="SUPFAM" id="SSF81660">
    <property type="entry name" value="Metal cation-transporting ATPase, ATP-binding domain N"/>
    <property type="match status" value="1"/>
</dbReference>
<dbReference type="InterPro" id="IPR023298">
    <property type="entry name" value="ATPase_P-typ_TM_dom_sf"/>
</dbReference>
<evidence type="ECO:0000256" key="4">
    <source>
        <dbReference type="ARBA" id="ARBA00022741"/>
    </source>
</evidence>
<feature type="transmembrane region" description="Helical" evidence="11">
    <location>
        <begin position="291"/>
        <end position="310"/>
    </location>
</feature>
<evidence type="ECO:0000256" key="3">
    <source>
        <dbReference type="ARBA" id="ARBA00022723"/>
    </source>
</evidence>
<dbReference type="Pfam" id="PF13246">
    <property type="entry name" value="Cation_ATPase"/>
    <property type="match status" value="1"/>
</dbReference>
<keyword evidence="8 11" id="KW-1133">Transmembrane helix</keyword>
<evidence type="ECO:0000256" key="7">
    <source>
        <dbReference type="ARBA" id="ARBA00022967"/>
    </source>
</evidence>
<dbReference type="GO" id="GO:0016887">
    <property type="term" value="F:ATP hydrolysis activity"/>
    <property type="evidence" value="ECO:0007669"/>
    <property type="project" value="InterPro"/>
</dbReference>
<comment type="caution">
    <text evidence="13">The sequence shown here is derived from an EMBL/GenBank/DDBJ whole genome shotgun (WGS) entry which is preliminary data.</text>
</comment>
<keyword evidence="2 11" id="KW-0812">Transmembrane</keyword>
<dbReference type="Gene3D" id="3.40.50.1000">
    <property type="entry name" value="HAD superfamily/HAD-like"/>
    <property type="match status" value="1"/>
</dbReference>
<dbReference type="GO" id="GO:0046872">
    <property type="term" value="F:metal ion binding"/>
    <property type="evidence" value="ECO:0007669"/>
    <property type="project" value="UniProtKB-KW"/>
</dbReference>
<dbReference type="InterPro" id="IPR006068">
    <property type="entry name" value="ATPase_P-typ_cation-transptr_C"/>
</dbReference>
<comment type="subcellular location">
    <subcellularLocation>
        <location evidence="1">Cell membrane</location>
        <topology evidence="1">Multi-pass membrane protein</topology>
    </subcellularLocation>
</comment>
<feature type="transmembrane region" description="Helical" evidence="11">
    <location>
        <begin position="82"/>
        <end position="113"/>
    </location>
</feature>
<dbReference type="Gene3D" id="3.40.1110.10">
    <property type="entry name" value="Calcium-transporting ATPase, cytoplasmic domain N"/>
    <property type="match status" value="1"/>
</dbReference>
<evidence type="ECO:0000313" key="14">
    <source>
        <dbReference type="Proteomes" id="UP000540412"/>
    </source>
</evidence>
<dbReference type="SFLD" id="SFLDG00002">
    <property type="entry name" value="C1.7:_P-type_atpase_like"/>
    <property type="match status" value="1"/>
</dbReference>
<feature type="transmembrane region" description="Helical" evidence="11">
    <location>
        <begin position="741"/>
        <end position="761"/>
    </location>
</feature>
<dbReference type="PANTHER" id="PTHR24093:SF369">
    <property type="entry name" value="CALCIUM-TRANSPORTING ATPASE"/>
    <property type="match status" value="1"/>
</dbReference>
<dbReference type="PRINTS" id="PR00119">
    <property type="entry name" value="CATATPASE"/>
</dbReference>
<dbReference type="InterPro" id="IPR008250">
    <property type="entry name" value="ATPase_P-typ_transduc_dom_A_sf"/>
</dbReference>
<dbReference type="InterPro" id="IPR001757">
    <property type="entry name" value="P_typ_ATPase"/>
</dbReference>
<keyword evidence="3" id="KW-0479">Metal-binding</keyword>
<evidence type="ECO:0000313" key="13">
    <source>
        <dbReference type="EMBL" id="MBB5918375.1"/>
    </source>
</evidence>
<dbReference type="AlphaFoldDB" id="A0A7W9UN18"/>
<dbReference type="SUPFAM" id="SSF81653">
    <property type="entry name" value="Calcium ATPase, transduction domain A"/>
    <property type="match status" value="1"/>
</dbReference>
<evidence type="ECO:0000256" key="1">
    <source>
        <dbReference type="ARBA" id="ARBA00004651"/>
    </source>
</evidence>
<evidence type="ECO:0000256" key="9">
    <source>
        <dbReference type="ARBA" id="ARBA00023136"/>
    </source>
</evidence>
<dbReference type="Pfam" id="PF00122">
    <property type="entry name" value="E1-E2_ATPase"/>
    <property type="match status" value="1"/>
</dbReference>
<keyword evidence="9 11" id="KW-0472">Membrane</keyword>
<evidence type="ECO:0000256" key="5">
    <source>
        <dbReference type="ARBA" id="ARBA00022840"/>
    </source>
</evidence>
<dbReference type="Pfam" id="PF00690">
    <property type="entry name" value="Cation_ATPase_N"/>
    <property type="match status" value="1"/>
</dbReference>
<dbReference type="NCBIfam" id="TIGR01494">
    <property type="entry name" value="ATPase_P-type"/>
    <property type="match status" value="2"/>
</dbReference>
<dbReference type="InterPro" id="IPR036412">
    <property type="entry name" value="HAD-like_sf"/>
</dbReference>
<keyword evidence="7" id="KW-1278">Translocase</keyword>
<dbReference type="InterPro" id="IPR018303">
    <property type="entry name" value="ATPase_P-typ_P_site"/>
</dbReference>
<dbReference type="Gene3D" id="2.70.150.10">
    <property type="entry name" value="Calcium-transporting ATPase, cytoplasmic transduction domain A"/>
    <property type="match status" value="1"/>
</dbReference>
<dbReference type="GO" id="GO:0005524">
    <property type="term" value="F:ATP binding"/>
    <property type="evidence" value="ECO:0007669"/>
    <property type="project" value="UniProtKB-KW"/>
</dbReference>
<dbReference type="InterPro" id="IPR004014">
    <property type="entry name" value="ATPase_P-typ_cation-transptr_N"/>
</dbReference>
<dbReference type="GO" id="GO:0005886">
    <property type="term" value="C:plasma membrane"/>
    <property type="evidence" value="ECO:0007669"/>
    <property type="project" value="UniProtKB-SubCell"/>
</dbReference>
<dbReference type="InterPro" id="IPR044492">
    <property type="entry name" value="P_typ_ATPase_HD_dom"/>
</dbReference>
<dbReference type="SUPFAM" id="SSF81665">
    <property type="entry name" value="Calcium ATPase, transmembrane domain M"/>
    <property type="match status" value="1"/>
</dbReference>
<dbReference type="SFLD" id="SFLDS00003">
    <property type="entry name" value="Haloacid_Dehalogenase"/>
    <property type="match status" value="1"/>
</dbReference>
<dbReference type="Pfam" id="PF08282">
    <property type="entry name" value="Hydrolase_3"/>
    <property type="match status" value="1"/>
</dbReference>
<dbReference type="GO" id="GO:0005388">
    <property type="term" value="F:P-type calcium transporter activity"/>
    <property type="evidence" value="ECO:0007669"/>
    <property type="project" value="TreeGrafter"/>
</dbReference>
<feature type="transmembrane region" description="Helical" evidence="11">
    <location>
        <begin position="814"/>
        <end position="834"/>
    </location>
</feature>
<gene>
    <name evidence="13" type="ORF">BJY24_007287</name>
</gene>
<evidence type="ECO:0000256" key="8">
    <source>
        <dbReference type="ARBA" id="ARBA00022989"/>
    </source>
</evidence>
<keyword evidence="6" id="KW-0460">Magnesium</keyword>
<dbReference type="SMART" id="SM00831">
    <property type="entry name" value="Cation_ATPase_N"/>
    <property type="match status" value="1"/>
</dbReference>
<feature type="transmembrane region" description="Helical" evidence="11">
    <location>
        <begin position="264"/>
        <end position="285"/>
    </location>
</feature>
<keyword evidence="5" id="KW-0067">ATP-binding</keyword>
<protein>
    <submittedName>
        <fullName evidence="13">Ca2+-transporting ATPase</fullName>
    </submittedName>
</protein>
<dbReference type="SFLD" id="SFLDF00027">
    <property type="entry name" value="p-type_atpase"/>
    <property type="match status" value="1"/>
</dbReference>
<dbReference type="EMBL" id="JACHIT010000002">
    <property type="protein sequence ID" value="MBB5918375.1"/>
    <property type="molecule type" value="Genomic_DNA"/>
</dbReference>
<comment type="catalytic activity">
    <reaction evidence="10">
        <text>ATP + H2O = ADP + phosphate + H(+)</text>
        <dbReference type="Rhea" id="RHEA:13065"/>
        <dbReference type="ChEBI" id="CHEBI:15377"/>
        <dbReference type="ChEBI" id="CHEBI:15378"/>
        <dbReference type="ChEBI" id="CHEBI:30616"/>
        <dbReference type="ChEBI" id="CHEBI:43474"/>
        <dbReference type="ChEBI" id="CHEBI:456216"/>
    </reaction>
</comment>